<name>A0A315ZY50_9FIRM</name>
<dbReference type="AlphaFoldDB" id="A0A315ZY50"/>
<sequence length="52" mass="5910">MIGNVVSYHTKTRPGIALGWQRRCRYRDPTQAENLACKILSYIIGNCAFPII</sequence>
<gene>
    <name evidence="1" type="ORF">SAMN05216529_105266</name>
</gene>
<organism evidence="1 2">
    <name type="scientific">Faecalicatena contorta</name>
    <dbReference type="NCBI Taxonomy" id="39482"/>
    <lineage>
        <taxon>Bacteria</taxon>
        <taxon>Bacillati</taxon>
        <taxon>Bacillota</taxon>
        <taxon>Clostridia</taxon>
        <taxon>Lachnospirales</taxon>
        <taxon>Lachnospiraceae</taxon>
        <taxon>Faecalicatena</taxon>
    </lineage>
</organism>
<proteinExistence type="predicted"/>
<reference evidence="2" key="1">
    <citation type="submission" date="2017-07" db="EMBL/GenBank/DDBJ databases">
        <authorList>
            <person name="Varghese N."/>
            <person name="Submissions S."/>
        </authorList>
    </citation>
    <scope>NUCLEOTIDE SEQUENCE [LARGE SCALE GENOMIC DNA]</scope>
    <source>
        <strain evidence="2">NLAE-zl-C134</strain>
    </source>
</reference>
<dbReference type="Proteomes" id="UP000254051">
    <property type="component" value="Unassembled WGS sequence"/>
</dbReference>
<keyword evidence="2" id="KW-1185">Reference proteome</keyword>
<evidence type="ECO:0000313" key="1">
    <source>
        <dbReference type="EMBL" id="SUQ14290.1"/>
    </source>
</evidence>
<dbReference type="EMBL" id="UHJJ01000005">
    <property type="protein sequence ID" value="SUQ14290.1"/>
    <property type="molecule type" value="Genomic_DNA"/>
</dbReference>
<protein>
    <submittedName>
        <fullName evidence="1">Uncharacterized protein</fullName>
    </submittedName>
</protein>
<evidence type="ECO:0000313" key="2">
    <source>
        <dbReference type="Proteomes" id="UP000254051"/>
    </source>
</evidence>
<accession>A0A315ZY50</accession>